<evidence type="ECO:0000256" key="1">
    <source>
        <dbReference type="ARBA" id="ARBA00022679"/>
    </source>
</evidence>
<dbReference type="EMBL" id="JYIZ01000054">
    <property type="protein sequence ID" value="KJL38763.1"/>
    <property type="molecule type" value="Genomic_DNA"/>
</dbReference>
<organism evidence="4 5">
    <name type="scientific">Microbacterium terrae</name>
    <dbReference type="NCBI Taxonomy" id="69369"/>
    <lineage>
        <taxon>Bacteria</taxon>
        <taxon>Bacillati</taxon>
        <taxon>Actinomycetota</taxon>
        <taxon>Actinomycetes</taxon>
        <taxon>Micrococcales</taxon>
        <taxon>Microbacteriaceae</taxon>
        <taxon>Microbacterium</taxon>
    </lineage>
</organism>
<dbReference type="AlphaFoldDB" id="A0A0M2H385"/>
<name>A0A0M2H385_9MICO</name>
<proteinExistence type="predicted"/>
<keyword evidence="1" id="KW-0808">Transferase</keyword>
<dbReference type="Pfam" id="PF13563">
    <property type="entry name" value="2_5_RNA_ligase2"/>
    <property type="match status" value="1"/>
</dbReference>
<gene>
    <name evidence="4" type="ORF">RS81_02558</name>
</gene>
<keyword evidence="2" id="KW-0012">Acyltransferase</keyword>
<feature type="domain" description="N-acetyltransferase" evidence="3">
    <location>
        <begin position="200"/>
        <end position="352"/>
    </location>
</feature>
<dbReference type="InterPro" id="IPR000182">
    <property type="entry name" value="GNAT_dom"/>
</dbReference>
<comment type="caution">
    <text evidence="4">The sequence shown here is derived from an EMBL/GenBank/DDBJ whole genome shotgun (WGS) entry which is preliminary data.</text>
</comment>
<dbReference type="OrthoDB" id="4936934at2"/>
<dbReference type="PANTHER" id="PTHR43877:SF2">
    <property type="entry name" value="AMINOALKYLPHOSPHONATE N-ACETYLTRANSFERASE-RELATED"/>
    <property type="match status" value="1"/>
</dbReference>
<evidence type="ECO:0000313" key="4">
    <source>
        <dbReference type="EMBL" id="KJL38763.1"/>
    </source>
</evidence>
<dbReference type="CDD" id="cd04301">
    <property type="entry name" value="NAT_SF"/>
    <property type="match status" value="1"/>
</dbReference>
<sequence>MPAHRYVVVALFDPISVGTVLSRRRWPAHVTLVSNFTTEASVDLLHDTVRAAIAGAALAADTGATVDSAATPDAATTAGTTATADEASLLDATVLDIELGDLALFGPDRDIPVRLVVTPRIADLHIGLIDRLEAAAGIIPDVAGYWRSGYRPHLTLTPTISAAAGDRLRARSIAIARLDGDTAIIVSASDTARAESNPEIEVRRATPADLPGLARLKIEWARLDDAPPADEVVAFADDLGAWNARQGDGLVVEVAVADGAVVGMAWMVIFERVPDFSDRHRLTADIQSVFVAPAHRDRGVGCRLVDELCREADRRGIPRTLVSANERALGLYRRSGFAPSPVLLQRVRGGES</sequence>
<protein>
    <submittedName>
        <fullName evidence="4">Acetyltransferase (GNAT) family protein</fullName>
    </submittedName>
</protein>
<keyword evidence="5" id="KW-1185">Reference proteome</keyword>
<dbReference type="RefSeq" id="WP_052682570.1">
    <property type="nucleotide sequence ID" value="NZ_BAAAUP010000002.1"/>
</dbReference>
<dbReference type="PATRIC" id="fig|92835.4.peg.2592"/>
<dbReference type="PANTHER" id="PTHR43877">
    <property type="entry name" value="AMINOALKYLPHOSPHONATE N-ACETYLTRANSFERASE-RELATED-RELATED"/>
    <property type="match status" value="1"/>
</dbReference>
<dbReference type="PROSITE" id="PS51186">
    <property type="entry name" value="GNAT"/>
    <property type="match status" value="1"/>
</dbReference>
<dbReference type="SUPFAM" id="SSF55729">
    <property type="entry name" value="Acyl-CoA N-acyltransferases (Nat)"/>
    <property type="match status" value="1"/>
</dbReference>
<dbReference type="Gene3D" id="3.40.630.30">
    <property type="match status" value="1"/>
</dbReference>
<dbReference type="InterPro" id="IPR016181">
    <property type="entry name" value="Acyl_CoA_acyltransferase"/>
</dbReference>
<dbReference type="Pfam" id="PF00583">
    <property type="entry name" value="Acetyltransf_1"/>
    <property type="match status" value="1"/>
</dbReference>
<reference evidence="4 5" key="1">
    <citation type="submission" date="2015-02" db="EMBL/GenBank/DDBJ databases">
        <title>Draft genome sequences of ten Microbacterium spp. with emphasis on heavy metal contaminated environments.</title>
        <authorList>
            <person name="Corretto E."/>
        </authorList>
    </citation>
    <scope>NUCLEOTIDE SEQUENCE [LARGE SCALE GENOMIC DNA]</scope>
    <source>
        <strain evidence="4 5">DSM 12510</strain>
    </source>
</reference>
<dbReference type="GO" id="GO:0016747">
    <property type="term" value="F:acyltransferase activity, transferring groups other than amino-acyl groups"/>
    <property type="evidence" value="ECO:0007669"/>
    <property type="project" value="InterPro"/>
</dbReference>
<dbReference type="Proteomes" id="UP000033956">
    <property type="component" value="Unassembled WGS sequence"/>
</dbReference>
<evidence type="ECO:0000259" key="3">
    <source>
        <dbReference type="PROSITE" id="PS51186"/>
    </source>
</evidence>
<dbReference type="STRING" id="92835.RS81_02558"/>
<dbReference type="InterPro" id="IPR050832">
    <property type="entry name" value="Bact_Acetyltransf"/>
</dbReference>
<accession>A0A0M2H385</accession>
<evidence type="ECO:0000256" key="2">
    <source>
        <dbReference type="ARBA" id="ARBA00023315"/>
    </source>
</evidence>
<evidence type="ECO:0000313" key="5">
    <source>
        <dbReference type="Proteomes" id="UP000033956"/>
    </source>
</evidence>